<dbReference type="Proteomes" id="UP001230649">
    <property type="component" value="Unassembled WGS sequence"/>
</dbReference>
<accession>A0ACC2W5D9</accession>
<organism evidence="1 2">
    <name type="scientific">Naganishia adeliensis</name>
    <dbReference type="NCBI Taxonomy" id="92952"/>
    <lineage>
        <taxon>Eukaryota</taxon>
        <taxon>Fungi</taxon>
        <taxon>Dikarya</taxon>
        <taxon>Basidiomycota</taxon>
        <taxon>Agaricomycotina</taxon>
        <taxon>Tremellomycetes</taxon>
        <taxon>Filobasidiales</taxon>
        <taxon>Filobasidiaceae</taxon>
        <taxon>Naganishia</taxon>
    </lineage>
</organism>
<protein>
    <submittedName>
        <fullName evidence="1">Uncharacterized protein</fullName>
    </submittedName>
</protein>
<sequence length="1035" mass="112722">MSSSTPSASTAAAGQRPGISPAANAQDNTLSDRTVNAKEEPVDLEYDEAGDSEDRTGLEGSIKRPRLRLSQACEHQDESENKRTQRKASTSNLRNAADGSSLPILNTFEARLGSLEALLRDVPPDVHNALISRLDASLNAGPSEGTLLATDSTIVPPKTTSRMAAKMPQRSGASGLEEMQRSLQGLHLSNGYLYLDEIGQTKWQGKSPAAEIVLFGQADSYPHLLGATSGFPLLDLLTAAAASNGTTGSDPLLEGIEPGNNHKAINPYAEWPANPASRTGTPNSTGSGDSPTSPNDQGVHEGDKHKEERFFPGRAPRPSQMLNPEATWRVITNVIPSDMMDTLVRCYLSTSHLLWPFLHVPSFLADYANPQKWAEPGFACFVVAVCTLSSRHVDDPRVRAKIDDPSTAGKQYFELFKRLRDLPSADRPTLYSIQAAFLAAIFAFGLGTLSKAFSLLAESVTLCLDGGLHRSVEGYEYFNPIEQETRKLPDIAFRSALFGRPPIIHLRDCDVPEPLQVDDEFITKDKILEQPASHQTRLSAFVAVIRLHVVLEGVIDSCVTPSSFSSSPFLSRAASTISRRSAQANSLTEEEALLEEWVSLLPKHWHYDVETVESKDPIRITQAERLHCLEHLVRMIVYRHRFSGFAQIPAASDEERSRHLYYCKKAMDSALTICANHVHITEILVIPKSQRGMMTYYGVHVIHQLAQAGRTLVAVILNCKTPDFAHLIAPATEGLRSCVGLLRRFSGRYLCGLRSADIIEEFCRICHIPVDTLRTSKFDARPSPAWLRPVQKRRSPSPAVTANRIPLARNRVSFLNQSMDTAAQSSRHLSSGTLPGTQGLNSLTGSDNNAGARTDSTQSNIMDSNEFQDLSKWLTDALDNPTSANALLSTQEFFDLSAAASPNGISSSNNQIPSISTTLSGTVLPTRNVQVNPTISASPSESMQYGANASTEYGIHNNGFNMGGESSSRDLNPRLQQDYLPMDTLGPASAAFDQFESLEPDASMIDSVSQGNGMLNDANQWDVPFASGNDALGQM</sequence>
<evidence type="ECO:0000313" key="1">
    <source>
        <dbReference type="EMBL" id="KAJ9106046.1"/>
    </source>
</evidence>
<evidence type="ECO:0000313" key="2">
    <source>
        <dbReference type="Proteomes" id="UP001230649"/>
    </source>
</evidence>
<proteinExistence type="predicted"/>
<reference evidence="1" key="1">
    <citation type="submission" date="2023-04" db="EMBL/GenBank/DDBJ databases">
        <title>Draft Genome sequencing of Naganishia species isolated from polar environments using Oxford Nanopore Technology.</title>
        <authorList>
            <person name="Leo P."/>
            <person name="Venkateswaran K."/>
        </authorList>
    </citation>
    <scope>NUCLEOTIDE SEQUENCE</scope>
    <source>
        <strain evidence="1">MNA-CCFEE 5262</strain>
    </source>
</reference>
<name>A0ACC2W5D9_9TREE</name>
<comment type="caution">
    <text evidence="1">The sequence shown here is derived from an EMBL/GenBank/DDBJ whole genome shotgun (WGS) entry which is preliminary data.</text>
</comment>
<dbReference type="EMBL" id="JASBWS010000044">
    <property type="protein sequence ID" value="KAJ9106046.1"/>
    <property type="molecule type" value="Genomic_DNA"/>
</dbReference>
<gene>
    <name evidence="1" type="ORF">QFC20_004106</name>
</gene>
<keyword evidence="2" id="KW-1185">Reference proteome</keyword>